<feature type="transmembrane region" description="Helical" evidence="8">
    <location>
        <begin position="471"/>
        <end position="495"/>
    </location>
</feature>
<dbReference type="Gene3D" id="1.20.1250.20">
    <property type="entry name" value="MFS general substrate transporter like domains"/>
    <property type="match status" value="2"/>
</dbReference>
<feature type="transmembrane region" description="Helical" evidence="8">
    <location>
        <begin position="111"/>
        <end position="132"/>
    </location>
</feature>
<reference evidence="10" key="1">
    <citation type="journal article" date="2023" name="IMA Fungus">
        <title>Comparative genomic study of the Penicillium genus elucidates a diverse pangenome and 15 lateral gene transfer events.</title>
        <authorList>
            <person name="Petersen C."/>
            <person name="Sorensen T."/>
            <person name="Nielsen M.R."/>
            <person name="Sondergaard T.E."/>
            <person name="Sorensen J.L."/>
            <person name="Fitzpatrick D.A."/>
            <person name="Frisvad J.C."/>
            <person name="Nielsen K.L."/>
        </authorList>
    </citation>
    <scope>NUCLEOTIDE SEQUENCE</scope>
    <source>
        <strain evidence="10">IBT 17514</strain>
    </source>
</reference>
<evidence type="ECO:0000256" key="1">
    <source>
        <dbReference type="ARBA" id="ARBA00004141"/>
    </source>
</evidence>
<comment type="subcellular location">
    <subcellularLocation>
        <location evidence="1">Membrane</location>
        <topology evidence="1">Multi-pass membrane protein</topology>
    </subcellularLocation>
</comment>
<dbReference type="EMBL" id="JAQJAN010000021">
    <property type="protein sequence ID" value="KAJ5703527.1"/>
    <property type="molecule type" value="Genomic_DNA"/>
</dbReference>
<dbReference type="SUPFAM" id="SSF103473">
    <property type="entry name" value="MFS general substrate transporter"/>
    <property type="match status" value="1"/>
</dbReference>
<evidence type="ECO:0000256" key="4">
    <source>
        <dbReference type="ARBA" id="ARBA00022989"/>
    </source>
</evidence>
<evidence type="ECO:0000313" key="11">
    <source>
        <dbReference type="Proteomes" id="UP001215712"/>
    </source>
</evidence>
<sequence length="535" mass="59671">MSKDMETTQQNHIELVSSEGAKTDTSPIELEKRKSVNSGEILKYSEEDDEALQAIANYNGPPLILDEATNRRLLRTIDWHLMPILCCVFGLNYLDKTTLSYASIMGLKTDLSLVGSQYSWLGSIFYIGWLVWEYPTSRLLQRLPLARYSAFCVFTWGAILAIFATVDSFAGAASIRFLLGMFEAASMPAFALLSSQWYTVREHNSRTGIWISSNGWGQIVGGLVAYGISRRLSEVEGAIAGWKLIFIVTGCFTTLIGILFFSIIPDSQLNCRWLSYHDRLLAIQRVRENEQGIGNRHFKWYQFREAFCDPLTWALFLYGVLSDIPNGGLTNFFSQLIESFGYTSQQSLLYGIPGGVVVLIACFSNGWAGDRYRNRTLIACIPMAVALIGIILIVALPVSQSGSSGYNIGRLIGYYLTQAIPATGASVLSLISSNIAGYTKKTTVAAIYLIGYCVGNIIGPQTFRSSDAPRYVPAEITILVCFVLCICDLLFINWWCRRENRRKAAVRASPGYTRTENQGLRDLSDRENPEFIYSL</sequence>
<dbReference type="InterPro" id="IPR036259">
    <property type="entry name" value="MFS_trans_sf"/>
</dbReference>
<feature type="domain" description="Major facilitator superfamily (MFS) profile" evidence="9">
    <location>
        <begin position="81"/>
        <end position="535"/>
    </location>
</feature>
<gene>
    <name evidence="10" type="ORF">N7493_011452</name>
</gene>
<evidence type="ECO:0000256" key="7">
    <source>
        <dbReference type="SAM" id="MobiDB-lite"/>
    </source>
</evidence>
<dbReference type="InterPro" id="IPR011701">
    <property type="entry name" value="MFS"/>
</dbReference>
<dbReference type="InterPro" id="IPR020846">
    <property type="entry name" value="MFS_dom"/>
</dbReference>
<dbReference type="AlphaFoldDB" id="A0AAD6HAT3"/>
<name>A0AAD6HAT3_9EURO</name>
<feature type="transmembrane region" description="Helical" evidence="8">
    <location>
        <begin position="209"/>
        <end position="228"/>
    </location>
</feature>
<organism evidence="10 11">
    <name type="scientific">Penicillium malachiteum</name>
    <dbReference type="NCBI Taxonomy" id="1324776"/>
    <lineage>
        <taxon>Eukaryota</taxon>
        <taxon>Fungi</taxon>
        <taxon>Dikarya</taxon>
        <taxon>Ascomycota</taxon>
        <taxon>Pezizomycotina</taxon>
        <taxon>Eurotiomycetes</taxon>
        <taxon>Eurotiomycetidae</taxon>
        <taxon>Eurotiales</taxon>
        <taxon>Aspergillaceae</taxon>
        <taxon>Penicillium</taxon>
    </lineage>
</organism>
<evidence type="ECO:0000256" key="2">
    <source>
        <dbReference type="ARBA" id="ARBA00022448"/>
    </source>
</evidence>
<feature type="transmembrane region" description="Helical" evidence="8">
    <location>
        <begin position="144"/>
        <end position="165"/>
    </location>
</feature>
<proteinExistence type="inferred from homology"/>
<dbReference type="PANTHER" id="PTHR43791:SF1">
    <property type="entry name" value="ALLANTOATE PERMEASE"/>
    <property type="match status" value="1"/>
</dbReference>
<keyword evidence="4 8" id="KW-1133">Transmembrane helix</keyword>
<feature type="transmembrane region" description="Helical" evidence="8">
    <location>
        <begin position="443"/>
        <end position="459"/>
    </location>
</feature>
<feature type="region of interest" description="Disordered" evidence="7">
    <location>
        <begin position="1"/>
        <end position="28"/>
    </location>
</feature>
<feature type="transmembrane region" description="Helical" evidence="8">
    <location>
        <begin position="240"/>
        <end position="264"/>
    </location>
</feature>
<keyword evidence="11" id="KW-1185">Reference proteome</keyword>
<evidence type="ECO:0000259" key="9">
    <source>
        <dbReference type="PROSITE" id="PS50850"/>
    </source>
</evidence>
<feature type="transmembrane region" description="Helical" evidence="8">
    <location>
        <begin position="177"/>
        <end position="197"/>
    </location>
</feature>
<evidence type="ECO:0000313" key="10">
    <source>
        <dbReference type="EMBL" id="KAJ5703527.1"/>
    </source>
</evidence>
<accession>A0AAD6HAT3</accession>
<dbReference type="Pfam" id="PF07690">
    <property type="entry name" value="MFS_1"/>
    <property type="match status" value="1"/>
</dbReference>
<dbReference type="GO" id="GO:0016020">
    <property type="term" value="C:membrane"/>
    <property type="evidence" value="ECO:0007669"/>
    <property type="project" value="UniProtKB-SubCell"/>
</dbReference>
<evidence type="ECO:0000256" key="8">
    <source>
        <dbReference type="SAM" id="Phobius"/>
    </source>
</evidence>
<feature type="transmembrane region" description="Helical" evidence="8">
    <location>
        <begin position="411"/>
        <end position="431"/>
    </location>
</feature>
<reference evidence="10" key="2">
    <citation type="submission" date="2023-01" db="EMBL/GenBank/DDBJ databases">
        <authorList>
            <person name="Petersen C."/>
        </authorList>
    </citation>
    <scope>NUCLEOTIDE SEQUENCE</scope>
    <source>
        <strain evidence="10">IBT 17514</strain>
    </source>
</reference>
<dbReference type="PANTHER" id="PTHR43791">
    <property type="entry name" value="PERMEASE-RELATED"/>
    <property type="match status" value="1"/>
</dbReference>
<evidence type="ECO:0000256" key="6">
    <source>
        <dbReference type="ARBA" id="ARBA00037968"/>
    </source>
</evidence>
<feature type="transmembrane region" description="Helical" evidence="8">
    <location>
        <begin position="348"/>
        <end position="368"/>
    </location>
</feature>
<dbReference type="GO" id="GO:0022857">
    <property type="term" value="F:transmembrane transporter activity"/>
    <property type="evidence" value="ECO:0007669"/>
    <property type="project" value="InterPro"/>
</dbReference>
<comment type="similarity">
    <text evidence="6">Belongs to the major facilitator superfamily. Allantoate permease family.</text>
</comment>
<dbReference type="FunFam" id="1.20.1250.20:FF:000064">
    <property type="entry name" value="MFS allantoate transporter"/>
    <property type="match status" value="1"/>
</dbReference>
<keyword evidence="3 8" id="KW-0812">Transmembrane</keyword>
<dbReference type="CDD" id="cd17327">
    <property type="entry name" value="MFS_FEN2_like"/>
    <property type="match status" value="1"/>
</dbReference>
<feature type="transmembrane region" description="Helical" evidence="8">
    <location>
        <begin position="377"/>
        <end position="399"/>
    </location>
</feature>
<dbReference type="Proteomes" id="UP001215712">
    <property type="component" value="Unassembled WGS sequence"/>
</dbReference>
<dbReference type="PROSITE" id="PS50850">
    <property type="entry name" value="MFS"/>
    <property type="match status" value="1"/>
</dbReference>
<comment type="caution">
    <text evidence="10">The sequence shown here is derived from an EMBL/GenBank/DDBJ whole genome shotgun (WGS) entry which is preliminary data.</text>
</comment>
<keyword evidence="5 8" id="KW-0472">Membrane</keyword>
<protein>
    <recommendedName>
        <fullName evidence="9">Major facilitator superfamily (MFS) profile domain-containing protein</fullName>
    </recommendedName>
</protein>
<evidence type="ECO:0000256" key="3">
    <source>
        <dbReference type="ARBA" id="ARBA00022692"/>
    </source>
</evidence>
<evidence type="ECO:0000256" key="5">
    <source>
        <dbReference type="ARBA" id="ARBA00023136"/>
    </source>
</evidence>
<keyword evidence="2" id="KW-0813">Transport</keyword>